<protein>
    <submittedName>
        <fullName evidence="1">Uncharacterized protein</fullName>
    </submittedName>
</protein>
<accession>A0A540MLV9</accession>
<evidence type="ECO:0000313" key="1">
    <source>
        <dbReference type="EMBL" id="TQD99751.1"/>
    </source>
</evidence>
<evidence type="ECO:0000313" key="2">
    <source>
        <dbReference type="Proteomes" id="UP000315295"/>
    </source>
</evidence>
<dbReference type="EMBL" id="VIEB01000228">
    <property type="protein sequence ID" value="TQD99751.1"/>
    <property type="molecule type" value="Genomic_DNA"/>
</dbReference>
<dbReference type="Proteomes" id="UP000315295">
    <property type="component" value="Unassembled WGS sequence"/>
</dbReference>
<reference evidence="1 2" key="1">
    <citation type="journal article" date="2019" name="G3 (Bethesda)">
        <title>Sequencing of a Wild Apple (Malus baccata) Genome Unravels the Differences Between Cultivated and Wild Apple Species Regarding Disease Resistance and Cold Tolerance.</title>
        <authorList>
            <person name="Chen X."/>
        </authorList>
    </citation>
    <scope>NUCLEOTIDE SEQUENCE [LARGE SCALE GENOMIC DNA]</scope>
    <source>
        <strain evidence="2">cv. Shandingzi</strain>
        <tissue evidence="1">Leaves</tissue>
    </source>
</reference>
<gene>
    <name evidence="1" type="ORF">C1H46_014603</name>
</gene>
<dbReference type="AlphaFoldDB" id="A0A540MLV9"/>
<sequence length="49" mass="5660">MISMLNSYHKKQAFQNFICSRSVRKQMEKPNMGGTNLHVYFPPSALART</sequence>
<keyword evidence="2" id="KW-1185">Reference proteome</keyword>
<comment type="caution">
    <text evidence="1">The sequence shown here is derived from an EMBL/GenBank/DDBJ whole genome shotgun (WGS) entry which is preliminary data.</text>
</comment>
<proteinExistence type="predicted"/>
<organism evidence="1 2">
    <name type="scientific">Malus baccata</name>
    <name type="common">Siberian crab apple</name>
    <name type="synonym">Pyrus baccata</name>
    <dbReference type="NCBI Taxonomy" id="106549"/>
    <lineage>
        <taxon>Eukaryota</taxon>
        <taxon>Viridiplantae</taxon>
        <taxon>Streptophyta</taxon>
        <taxon>Embryophyta</taxon>
        <taxon>Tracheophyta</taxon>
        <taxon>Spermatophyta</taxon>
        <taxon>Magnoliopsida</taxon>
        <taxon>eudicotyledons</taxon>
        <taxon>Gunneridae</taxon>
        <taxon>Pentapetalae</taxon>
        <taxon>rosids</taxon>
        <taxon>fabids</taxon>
        <taxon>Rosales</taxon>
        <taxon>Rosaceae</taxon>
        <taxon>Amygdaloideae</taxon>
        <taxon>Maleae</taxon>
        <taxon>Malus</taxon>
    </lineage>
</organism>
<name>A0A540MLV9_MALBA</name>